<dbReference type="PANTHER" id="PTHR48086">
    <property type="entry name" value="SODIUM/PROLINE SYMPORTER-RELATED"/>
    <property type="match status" value="1"/>
</dbReference>
<evidence type="ECO:0000256" key="9">
    <source>
        <dbReference type="SAM" id="Phobius"/>
    </source>
</evidence>
<dbReference type="EMBL" id="BMCH01000001">
    <property type="protein sequence ID" value="GGC19984.1"/>
    <property type="molecule type" value="Genomic_DNA"/>
</dbReference>
<name>A0ABQ1L719_9PROT</name>
<dbReference type="Pfam" id="PF00474">
    <property type="entry name" value="SSF"/>
    <property type="match status" value="1"/>
</dbReference>
<keyword evidence="11" id="KW-1185">Reference proteome</keyword>
<comment type="subcellular location">
    <subcellularLocation>
        <location evidence="1">Membrane</location>
        <topology evidence="1">Multi-pass membrane protein</topology>
    </subcellularLocation>
</comment>
<feature type="transmembrane region" description="Helical" evidence="9">
    <location>
        <begin position="323"/>
        <end position="343"/>
    </location>
</feature>
<evidence type="ECO:0000256" key="2">
    <source>
        <dbReference type="ARBA" id="ARBA00006434"/>
    </source>
</evidence>
<feature type="transmembrane region" description="Helical" evidence="9">
    <location>
        <begin position="188"/>
        <end position="206"/>
    </location>
</feature>
<feature type="transmembrane region" description="Helical" evidence="9">
    <location>
        <begin position="157"/>
        <end position="176"/>
    </location>
</feature>
<evidence type="ECO:0000256" key="4">
    <source>
        <dbReference type="ARBA" id="ARBA00022692"/>
    </source>
</evidence>
<feature type="compositionally biased region" description="Basic and acidic residues" evidence="8">
    <location>
        <begin position="464"/>
        <end position="476"/>
    </location>
</feature>
<feature type="transmembrane region" description="Helical" evidence="9">
    <location>
        <begin position="127"/>
        <end position="151"/>
    </location>
</feature>
<keyword evidence="6 9" id="KW-0472">Membrane</keyword>
<dbReference type="Gene3D" id="1.20.1730.10">
    <property type="entry name" value="Sodium/glucose cotransporter"/>
    <property type="match status" value="1"/>
</dbReference>
<proteinExistence type="inferred from homology"/>
<dbReference type="PROSITE" id="PS50283">
    <property type="entry name" value="NA_SOLUT_SYMP_3"/>
    <property type="match status" value="1"/>
</dbReference>
<feature type="transmembrane region" description="Helical" evidence="9">
    <location>
        <begin position="41"/>
        <end position="61"/>
    </location>
</feature>
<comment type="caution">
    <text evidence="10">The sequence shown here is derived from an EMBL/GenBank/DDBJ whole genome shotgun (WGS) entry which is preliminary data.</text>
</comment>
<feature type="region of interest" description="Disordered" evidence="8">
    <location>
        <begin position="456"/>
        <end position="476"/>
    </location>
</feature>
<dbReference type="InterPro" id="IPR050277">
    <property type="entry name" value="Sodium:Solute_Symporter"/>
</dbReference>
<feature type="transmembrane region" description="Helical" evidence="9">
    <location>
        <begin position="409"/>
        <end position="426"/>
    </location>
</feature>
<sequence length="476" mass="49261">MMLSAFLAVLVLALALSLLSGRGEAGQDPKHFFAARGQFGAVLFFLLSVGETYSIGSVLGFPGGIAASGSIDVALWFVGYILLAFPVGTILYPRLWQLGQRFGAITLPDLLGGYFDSRLVSCVSGCVLVVLMLPLGTMQFIGLGAVFSALALPVSTVILSSLAALLAFLFVASAGLRGAALTAALKDLLILIAIFCVALGAVFHWSDGAKMPLTAVLHGAGGRPVSSCTMIITTILTQAVGFCIAPQTAAAVFSARSPATIRRAQIWMPLYMVLFPLLAVVAFYGLTHPSVMTHPDRVFLSVATALLPPWMAGLVAGAVALTALVWLGAVCLSLAAIVTRSIVPHVPAAAQKRMGLGIIIAYLALSVVTAAAQTTLIVTLNRLFYVGLVQLLPAVLLCVCGYRVTPSRLLAGLAAGLVAGAGLFLSGVPMGGVSPALPGLAVNLLVLLQGRRPVRDSVSGANTREGDLCHASSEER</sequence>
<feature type="transmembrane region" description="Helical" evidence="9">
    <location>
        <begin position="355"/>
        <end position="377"/>
    </location>
</feature>
<dbReference type="RefSeq" id="WP_188424636.1">
    <property type="nucleotide sequence ID" value="NZ_BMCH01000001.1"/>
</dbReference>
<dbReference type="InterPro" id="IPR038377">
    <property type="entry name" value="Na/Glc_symporter_sf"/>
</dbReference>
<comment type="similarity">
    <text evidence="2 7">Belongs to the sodium:solute symporter (SSF) (TC 2.A.21) family.</text>
</comment>
<feature type="transmembrane region" description="Helical" evidence="9">
    <location>
        <begin position="383"/>
        <end position="402"/>
    </location>
</feature>
<feature type="transmembrane region" description="Helical" evidence="9">
    <location>
        <begin position="266"/>
        <end position="286"/>
    </location>
</feature>
<reference evidence="11" key="1">
    <citation type="journal article" date="2019" name="Int. J. Syst. Evol. Microbiol.">
        <title>The Global Catalogue of Microorganisms (GCM) 10K type strain sequencing project: providing services to taxonomists for standard genome sequencing and annotation.</title>
        <authorList>
            <consortium name="The Broad Institute Genomics Platform"/>
            <consortium name="The Broad Institute Genome Sequencing Center for Infectious Disease"/>
            <person name="Wu L."/>
            <person name="Ma J."/>
        </authorList>
    </citation>
    <scope>NUCLEOTIDE SEQUENCE [LARGE SCALE GENOMIC DNA]</scope>
    <source>
        <strain evidence="11">CCM 7132</strain>
    </source>
</reference>
<evidence type="ECO:0000313" key="10">
    <source>
        <dbReference type="EMBL" id="GGC19984.1"/>
    </source>
</evidence>
<evidence type="ECO:0000256" key="5">
    <source>
        <dbReference type="ARBA" id="ARBA00022989"/>
    </source>
</evidence>
<keyword evidence="4 9" id="KW-0812">Transmembrane</keyword>
<evidence type="ECO:0000256" key="6">
    <source>
        <dbReference type="ARBA" id="ARBA00023136"/>
    </source>
</evidence>
<gene>
    <name evidence="10" type="primary">panF</name>
    <name evidence="10" type="ORF">GCM10007207_01550</name>
</gene>
<organism evidence="10 11">
    <name type="scientific">Asaia siamensis</name>
    <dbReference type="NCBI Taxonomy" id="110479"/>
    <lineage>
        <taxon>Bacteria</taxon>
        <taxon>Pseudomonadati</taxon>
        <taxon>Pseudomonadota</taxon>
        <taxon>Alphaproteobacteria</taxon>
        <taxon>Acetobacterales</taxon>
        <taxon>Acetobacteraceae</taxon>
        <taxon>Asaia</taxon>
    </lineage>
</organism>
<accession>A0ABQ1L719</accession>
<dbReference type="InterPro" id="IPR001734">
    <property type="entry name" value="Na/solute_symporter"/>
</dbReference>
<protein>
    <submittedName>
        <fullName evidence="10">Sodium/panthothenate symporter</fullName>
    </submittedName>
</protein>
<feature type="transmembrane region" description="Helical" evidence="9">
    <location>
        <begin position="73"/>
        <end position="92"/>
    </location>
</feature>
<keyword evidence="5 9" id="KW-1133">Transmembrane helix</keyword>
<evidence type="ECO:0000256" key="3">
    <source>
        <dbReference type="ARBA" id="ARBA00022448"/>
    </source>
</evidence>
<keyword evidence="3" id="KW-0813">Transport</keyword>
<dbReference type="Proteomes" id="UP000637769">
    <property type="component" value="Unassembled WGS sequence"/>
</dbReference>
<evidence type="ECO:0000256" key="8">
    <source>
        <dbReference type="SAM" id="MobiDB-lite"/>
    </source>
</evidence>
<evidence type="ECO:0000256" key="1">
    <source>
        <dbReference type="ARBA" id="ARBA00004141"/>
    </source>
</evidence>
<evidence type="ECO:0000313" key="11">
    <source>
        <dbReference type="Proteomes" id="UP000637769"/>
    </source>
</evidence>
<evidence type="ECO:0000256" key="7">
    <source>
        <dbReference type="RuleBase" id="RU362091"/>
    </source>
</evidence>